<dbReference type="PANTHER" id="PTHR43433:SF5">
    <property type="entry name" value="AB HYDROLASE-1 DOMAIN-CONTAINING PROTEIN"/>
    <property type="match status" value="1"/>
</dbReference>
<dbReference type="Gene3D" id="3.40.50.1820">
    <property type="entry name" value="alpha/beta hydrolase"/>
    <property type="match status" value="1"/>
</dbReference>
<comment type="caution">
    <text evidence="2">The sequence shown here is derived from an EMBL/GenBank/DDBJ whole genome shotgun (WGS) entry which is preliminary data.</text>
</comment>
<dbReference type="InterPro" id="IPR000073">
    <property type="entry name" value="AB_hydrolase_1"/>
</dbReference>
<protein>
    <submittedName>
        <fullName evidence="2">Alpha/beta hydrolase</fullName>
    </submittedName>
</protein>
<evidence type="ECO:0000259" key="1">
    <source>
        <dbReference type="Pfam" id="PF00561"/>
    </source>
</evidence>
<organism evidence="2 3">
    <name type="scientific">Flagellimonas algicola</name>
    <dbReference type="NCBI Taxonomy" id="2583815"/>
    <lineage>
        <taxon>Bacteria</taxon>
        <taxon>Pseudomonadati</taxon>
        <taxon>Bacteroidota</taxon>
        <taxon>Flavobacteriia</taxon>
        <taxon>Flavobacteriales</taxon>
        <taxon>Flavobacteriaceae</taxon>
        <taxon>Flagellimonas</taxon>
    </lineage>
</organism>
<keyword evidence="3" id="KW-1185">Reference proteome</keyword>
<dbReference type="Proteomes" id="UP000751614">
    <property type="component" value="Unassembled WGS sequence"/>
</dbReference>
<gene>
    <name evidence="2" type="ORF">FGG15_10315</name>
</gene>
<dbReference type="InterPro" id="IPR029058">
    <property type="entry name" value="AB_hydrolase_fold"/>
</dbReference>
<name>A0ABY2WIC0_9FLAO</name>
<reference evidence="2 3" key="1">
    <citation type="submission" date="2019-05" db="EMBL/GenBank/DDBJ databases">
        <title>Flagellimonas sp. AsT0115, sp. nov., isolated from a marine red algae, Asparagopsis taxiformis.</title>
        <authorList>
            <person name="Kim J."/>
            <person name="Jeong S.E."/>
            <person name="Jeon C.O."/>
        </authorList>
    </citation>
    <scope>NUCLEOTIDE SEQUENCE [LARGE SCALE GENOMIC DNA]</scope>
    <source>
        <strain evidence="2 3">AsT0115</strain>
    </source>
</reference>
<dbReference type="Pfam" id="PF00561">
    <property type="entry name" value="Abhydrolase_1"/>
    <property type="match status" value="1"/>
</dbReference>
<dbReference type="EMBL" id="VCNI01000002">
    <property type="protein sequence ID" value="TMU54597.1"/>
    <property type="molecule type" value="Genomic_DNA"/>
</dbReference>
<dbReference type="SUPFAM" id="SSF53474">
    <property type="entry name" value="alpha/beta-Hydrolases"/>
    <property type="match status" value="1"/>
</dbReference>
<accession>A0ABY2WIC0</accession>
<evidence type="ECO:0000313" key="3">
    <source>
        <dbReference type="Proteomes" id="UP000751614"/>
    </source>
</evidence>
<dbReference type="PRINTS" id="PR00111">
    <property type="entry name" value="ABHYDROLASE"/>
</dbReference>
<dbReference type="InterPro" id="IPR050471">
    <property type="entry name" value="AB_hydrolase"/>
</dbReference>
<feature type="domain" description="AB hydrolase-1" evidence="1">
    <location>
        <begin position="53"/>
        <end position="282"/>
    </location>
</feature>
<dbReference type="PANTHER" id="PTHR43433">
    <property type="entry name" value="HYDROLASE, ALPHA/BETA FOLD FAMILY PROTEIN"/>
    <property type="match status" value="1"/>
</dbReference>
<sequence>MVVLRFLFLSHYGGGCKKGHSLCGKCNQKNRMSYFADSNGIKIRYQIKGKGEPLVLLMGFGADGDTWEKHVAEYQHHFKCYLIDNRGVGGSDQPKGPYSTKMMAEDTIAVINHAGIDTAKVAGISMGGAIAQELALNFPERVSKLALISTWPRFNTYAKTVYENLKKIRVASKPEDFMELLQLWIFAPPYFEGGLQSLKEGQRSAASNSNPQSRFGFEGQLDACIQHDTVARLANIKVPTLITVGEKDIFTPPEFSKVLHEGIKDSRYESFPDGGHVHHWEDLERFNQLTTQFLIND</sequence>
<dbReference type="GO" id="GO:0016787">
    <property type="term" value="F:hydrolase activity"/>
    <property type="evidence" value="ECO:0007669"/>
    <property type="project" value="UniProtKB-KW"/>
</dbReference>
<keyword evidence="2" id="KW-0378">Hydrolase</keyword>
<proteinExistence type="predicted"/>
<evidence type="ECO:0000313" key="2">
    <source>
        <dbReference type="EMBL" id="TMU54597.1"/>
    </source>
</evidence>